<feature type="region of interest" description="Disordered" evidence="1">
    <location>
        <begin position="207"/>
        <end position="226"/>
    </location>
</feature>
<dbReference type="AlphaFoldDB" id="A0A6C0UFN2"/>
<evidence type="ECO:0000313" key="2">
    <source>
        <dbReference type="EMBL" id="QIB74274.1"/>
    </source>
</evidence>
<accession>A0A6C0UFN2</accession>
<dbReference type="RefSeq" id="WP_163486210.1">
    <property type="nucleotide sequence ID" value="NZ_CP048739.1"/>
</dbReference>
<proteinExistence type="predicted"/>
<organism evidence="2 3">
    <name type="scientific">Halogeometricum borinquense</name>
    <dbReference type="NCBI Taxonomy" id="60847"/>
    <lineage>
        <taxon>Archaea</taxon>
        <taxon>Methanobacteriati</taxon>
        <taxon>Methanobacteriota</taxon>
        <taxon>Stenosarchaea group</taxon>
        <taxon>Halobacteria</taxon>
        <taxon>Halobacteriales</taxon>
        <taxon>Haloferacaceae</taxon>
        <taxon>Halogeometricum</taxon>
    </lineage>
</organism>
<dbReference type="Proteomes" id="UP000465846">
    <property type="component" value="Chromosome"/>
</dbReference>
<gene>
    <name evidence="2" type="ORF">G3I44_08235</name>
</gene>
<evidence type="ECO:0000313" key="3">
    <source>
        <dbReference type="Proteomes" id="UP000465846"/>
    </source>
</evidence>
<dbReference type="EMBL" id="CP048739">
    <property type="protein sequence ID" value="QIB74274.1"/>
    <property type="molecule type" value="Genomic_DNA"/>
</dbReference>
<name>A0A6C0UFN2_9EURY</name>
<reference evidence="2 3" key="1">
    <citation type="submission" date="2020-02" db="EMBL/GenBank/DDBJ databases">
        <title>Whole genome sequence of Halogeometricum borinquense strain wsp4.</title>
        <authorList>
            <person name="Verma D.K."/>
            <person name="Gopal K."/>
            <person name="Prasad E.S."/>
        </authorList>
    </citation>
    <scope>NUCLEOTIDE SEQUENCE [LARGE SCALE GENOMIC DNA]</scope>
    <source>
        <strain evidence="3">wsp4</strain>
    </source>
</reference>
<protein>
    <submittedName>
        <fullName evidence="2">Uncharacterized protein</fullName>
    </submittedName>
</protein>
<feature type="compositionally biased region" description="Basic and acidic residues" evidence="1">
    <location>
        <begin position="211"/>
        <end position="226"/>
    </location>
</feature>
<dbReference type="GeneID" id="44079382"/>
<sequence>MGIQRLSDSAVHVQRLGFGSLFSRTSSESSSGDDNSLTFRSFADGGLGETIATLIQNQQKIIEQLGGQLGDGGPTGVAEMGIQEAVKVTAGGALAEGMPENPGDVADAVPTNLQEAESLITDIAGESADLIINAVEKMSNPRQLQSVAGDVLAQGGGEAFQFMWSNAPKVAAAMILAYALHKTGGGLVKALKQGSADIASKIKSLLGSSKAESRAEDEIIPDDTKF</sequence>
<evidence type="ECO:0000256" key="1">
    <source>
        <dbReference type="SAM" id="MobiDB-lite"/>
    </source>
</evidence>